<dbReference type="PANTHER" id="PTHR22907:SF34">
    <property type="entry name" value="ZP DOMAIN-CONTAINING PROTEIN"/>
    <property type="match status" value="1"/>
</dbReference>
<dbReference type="Proteomes" id="UP000038040">
    <property type="component" value="Unplaced"/>
</dbReference>
<protein>
    <submittedName>
        <fullName evidence="6">ZP domain-containing protein</fullName>
    </submittedName>
</protein>
<keyword evidence="1" id="KW-0732">Signal</keyword>
<evidence type="ECO:0000313" key="6">
    <source>
        <dbReference type="WBParaSite" id="DME_0000845501-mRNA-1"/>
    </source>
</evidence>
<dbReference type="InterPro" id="IPR051962">
    <property type="entry name" value="Cuticlin"/>
</dbReference>
<dbReference type="WBParaSite" id="DME_0000845501-mRNA-1">
    <property type="protein sequence ID" value="DME_0000845501-mRNA-1"/>
    <property type="gene ID" value="DME_0000845501"/>
</dbReference>
<dbReference type="EMBL" id="UYYG01000060">
    <property type="protein sequence ID" value="VDN52457.1"/>
    <property type="molecule type" value="Genomic_DNA"/>
</dbReference>
<accession>A0A0N4UL08</accession>
<dbReference type="InterPro" id="IPR057475">
    <property type="entry name" value="CUT_C"/>
</dbReference>
<reference evidence="3 5" key="2">
    <citation type="submission" date="2018-11" db="EMBL/GenBank/DDBJ databases">
        <authorList>
            <consortium name="Pathogen Informatics"/>
        </authorList>
    </citation>
    <scope>NUCLEOTIDE SEQUENCE [LARGE SCALE GENOMIC DNA]</scope>
</reference>
<proteinExistence type="predicted"/>
<evidence type="ECO:0000313" key="3">
    <source>
        <dbReference type="EMBL" id="VDN52457.1"/>
    </source>
</evidence>
<dbReference type="STRING" id="318479.A0A0N4UL08"/>
<evidence type="ECO:0000256" key="1">
    <source>
        <dbReference type="ARBA" id="ARBA00022729"/>
    </source>
</evidence>
<name>A0A0N4UL08_DRAME</name>
<evidence type="ECO:0000259" key="2">
    <source>
        <dbReference type="PROSITE" id="PS51034"/>
    </source>
</evidence>
<dbReference type="AlphaFoldDB" id="A0A0N4UL08"/>
<sequence length="152" mass="17582">MALINASHWKIPAQWEQSTVFEIREVRIGDPIYHHWTCKYGPVASQVYCMIVNNCTVSTSQPNSLAVPIIDEHGCSLFPNLIPHVSYMNDLDAGLKSNAFSLDIEQPTITFHCNIKLLLKMQGVCRRPQCIPIDWYQRRLILYMYMHPQIYS</sequence>
<keyword evidence="5" id="KW-1185">Reference proteome</keyword>
<dbReference type="PROSITE" id="PS51034">
    <property type="entry name" value="ZP_2"/>
    <property type="match status" value="1"/>
</dbReference>
<dbReference type="PANTHER" id="PTHR22907">
    <property type="entry name" value="GH04558P"/>
    <property type="match status" value="1"/>
</dbReference>
<reference evidence="6" key="1">
    <citation type="submission" date="2017-02" db="UniProtKB">
        <authorList>
            <consortium name="WormBaseParasite"/>
        </authorList>
    </citation>
    <scope>IDENTIFICATION</scope>
</reference>
<dbReference type="Proteomes" id="UP000274756">
    <property type="component" value="Unassembled WGS sequence"/>
</dbReference>
<dbReference type="Pfam" id="PF25301">
    <property type="entry name" value="CUT_C"/>
    <property type="match status" value="1"/>
</dbReference>
<evidence type="ECO:0000313" key="5">
    <source>
        <dbReference type="Proteomes" id="UP000274756"/>
    </source>
</evidence>
<feature type="domain" description="ZP" evidence="2">
    <location>
        <begin position="1"/>
        <end position="137"/>
    </location>
</feature>
<gene>
    <name evidence="3" type="ORF">DME_LOCUS2430</name>
</gene>
<dbReference type="OrthoDB" id="5919011at2759"/>
<organism evidence="4 6">
    <name type="scientific">Dracunculus medinensis</name>
    <name type="common">Guinea worm</name>
    <dbReference type="NCBI Taxonomy" id="318479"/>
    <lineage>
        <taxon>Eukaryota</taxon>
        <taxon>Metazoa</taxon>
        <taxon>Ecdysozoa</taxon>
        <taxon>Nematoda</taxon>
        <taxon>Chromadorea</taxon>
        <taxon>Rhabditida</taxon>
        <taxon>Spirurina</taxon>
        <taxon>Dracunculoidea</taxon>
        <taxon>Dracunculidae</taxon>
        <taxon>Dracunculus</taxon>
    </lineage>
</organism>
<dbReference type="InterPro" id="IPR001507">
    <property type="entry name" value="ZP_dom"/>
</dbReference>
<evidence type="ECO:0000313" key="4">
    <source>
        <dbReference type="Proteomes" id="UP000038040"/>
    </source>
</evidence>